<accession>A0A0W0G015</accession>
<sequence>MSISGLGWKSFLSP</sequence>
<comment type="caution">
    <text evidence="1">The sequence shown here is derived from an EMBL/GenBank/DDBJ whole genome shotgun (WGS) entry which is preliminary data.</text>
</comment>
<evidence type="ECO:0000313" key="2">
    <source>
        <dbReference type="Proteomes" id="UP000054988"/>
    </source>
</evidence>
<reference evidence="1 2" key="1">
    <citation type="submission" date="2015-12" db="EMBL/GenBank/DDBJ databases">
        <title>Draft genome sequence of Moniliophthora roreri, the causal agent of frosty pod rot of cacao.</title>
        <authorList>
            <person name="Aime M.C."/>
            <person name="Diaz-Valderrama J.R."/>
            <person name="Kijpornyongpan T."/>
            <person name="Phillips-Mora W."/>
        </authorList>
    </citation>
    <scope>NUCLEOTIDE SEQUENCE [LARGE SCALE GENOMIC DNA]</scope>
    <source>
        <strain evidence="1 2">MCA 2952</strain>
    </source>
</reference>
<gene>
    <name evidence="1" type="ORF">WG66_5530</name>
</gene>
<dbReference type="EMBL" id="LATX01001420">
    <property type="protein sequence ID" value="KTB41892.1"/>
    <property type="molecule type" value="Genomic_DNA"/>
</dbReference>
<dbReference type="Proteomes" id="UP000054988">
    <property type="component" value="Unassembled WGS sequence"/>
</dbReference>
<proteinExistence type="predicted"/>
<protein>
    <submittedName>
        <fullName evidence="1">Uncharacterized protein</fullName>
    </submittedName>
</protein>
<evidence type="ECO:0000313" key="1">
    <source>
        <dbReference type="EMBL" id="KTB41892.1"/>
    </source>
</evidence>
<organism evidence="1 2">
    <name type="scientific">Moniliophthora roreri</name>
    <name type="common">Frosty pod rot fungus</name>
    <name type="synonym">Monilia roreri</name>
    <dbReference type="NCBI Taxonomy" id="221103"/>
    <lineage>
        <taxon>Eukaryota</taxon>
        <taxon>Fungi</taxon>
        <taxon>Dikarya</taxon>
        <taxon>Basidiomycota</taxon>
        <taxon>Agaricomycotina</taxon>
        <taxon>Agaricomycetes</taxon>
        <taxon>Agaricomycetidae</taxon>
        <taxon>Agaricales</taxon>
        <taxon>Marasmiineae</taxon>
        <taxon>Marasmiaceae</taxon>
        <taxon>Moniliophthora</taxon>
    </lineage>
</organism>
<name>A0A0W0G015_MONRR</name>